<evidence type="ECO:0000313" key="3">
    <source>
        <dbReference type="Proteomes" id="UP001295794"/>
    </source>
</evidence>
<proteinExistence type="predicted"/>
<feature type="non-terminal residue" evidence="2">
    <location>
        <position position="68"/>
    </location>
</feature>
<dbReference type="EMBL" id="CAVNYO010000096">
    <property type="protein sequence ID" value="CAK5265623.1"/>
    <property type="molecule type" value="Genomic_DNA"/>
</dbReference>
<accession>A0AAD2H042</accession>
<name>A0AAD2H042_9AGAR</name>
<comment type="caution">
    <text evidence="2">The sequence shown here is derived from an EMBL/GenBank/DDBJ whole genome shotgun (WGS) entry which is preliminary data.</text>
</comment>
<dbReference type="Proteomes" id="UP001295794">
    <property type="component" value="Unassembled WGS sequence"/>
</dbReference>
<reference evidence="2" key="1">
    <citation type="submission" date="2023-11" db="EMBL/GenBank/DDBJ databases">
        <authorList>
            <person name="De Vega J J."/>
            <person name="De Vega J J."/>
        </authorList>
    </citation>
    <scope>NUCLEOTIDE SEQUENCE</scope>
</reference>
<protein>
    <submittedName>
        <fullName evidence="2">Uncharacterized protein</fullName>
    </submittedName>
</protein>
<feature type="non-terminal residue" evidence="2">
    <location>
        <position position="1"/>
    </location>
</feature>
<evidence type="ECO:0000313" key="2">
    <source>
        <dbReference type="EMBL" id="CAK5265623.1"/>
    </source>
</evidence>
<sequence>STGTQPNWVAYESRNRENQRTGRNLSPLETNDTLSQWLGCFNECIQFAVVFRWDFSGDPYISARHWLP</sequence>
<organism evidence="2 3">
    <name type="scientific">Mycena citricolor</name>
    <dbReference type="NCBI Taxonomy" id="2018698"/>
    <lineage>
        <taxon>Eukaryota</taxon>
        <taxon>Fungi</taxon>
        <taxon>Dikarya</taxon>
        <taxon>Basidiomycota</taxon>
        <taxon>Agaricomycotina</taxon>
        <taxon>Agaricomycetes</taxon>
        <taxon>Agaricomycetidae</taxon>
        <taxon>Agaricales</taxon>
        <taxon>Marasmiineae</taxon>
        <taxon>Mycenaceae</taxon>
        <taxon>Mycena</taxon>
    </lineage>
</organism>
<feature type="region of interest" description="Disordered" evidence="1">
    <location>
        <begin position="1"/>
        <end position="27"/>
    </location>
</feature>
<evidence type="ECO:0000256" key="1">
    <source>
        <dbReference type="SAM" id="MobiDB-lite"/>
    </source>
</evidence>
<dbReference type="AlphaFoldDB" id="A0AAD2H042"/>
<gene>
    <name evidence="2" type="ORF">MYCIT1_LOCUS6754</name>
</gene>
<keyword evidence="3" id="KW-1185">Reference proteome</keyword>